<keyword evidence="10 12" id="KW-0233">DNA recombination</keyword>
<evidence type="ECO:0000256" key="9">
    <source>
        <dbReference type="ARBA" id="ARBA00023125"/>
    </source>
</evidence>
<keyword evidence="11 12" id="KW-0234">DNA repair</keyword>
<feature type="binding site" evidence="12">
    <location>
        <position position="11"/>
    </location>
    <ligand>
        <name>Mg(2+)</name>
        <dbReference type="ChEBI" id="CHEBI:18420"/>
        <label>1</label>
    </ligand>
</feature>
<dbReference type="Gene3D" id="3.30.420.10">
    <property type="entry name" value="Ribonuclease H-like superfamily/Ribonuclease H"/>
    <property type="match status" value="1"/>
</dbReference>
<evidence type="ECO:0000256" key="6">
    <source>
        <dbReference type="ARBA" id="ARBA00022763"/>
    </source>
</evidence>
<comment type="function">
    <text evidence="12">The RuvA-RuvB-RuvC complex processes Holliday junction (HJ) DNA during genetic recombination and DNA repair. Endonuclease that resolves HJ intermediates. Cleaves cruciform DNA by making single-stranded nicks across the HJ at symmetrical positions within the homologous arms, yielding a 5'-phosphate and a 3'-hydroxyl group; requires a central core of homology in the junction. The consensus cleavage sequence is 5'-(A/T)TT(C/G)-3'. Cleavage occurs on the 3'-side of the TT dinucleotide at the point of strand exchange. HJ branch migration catalyzed by RuvA-RuvB allows RuvC to scan DNA until it finds its consensus sequence, where it cleaves and resolves the cruciform DNA.</text>
</comment>
<feature type="active site" evidence="12">
    <location>
        <position position="144"/>
    </location>
</feature>
<comment type="catalytic activity">
    <reaction evidence="12">
        <text>Endonucleolytic cleavage at a junction such as a reciprocal single-stranded crossover between two homologous DNA duplexes (Holliday junction).</text>
        <dbReference type="EC" id="3.1.21.10"/>
    </reaction>
</comment>
<keyword evidence="2 12" id="KW-0963">Cytoplasm</keyword>
<evidence type="ECO:0000256" key="1">
    <source>
        <dbReference type="ARBA" id="ARBA00009518"/>
    </source>
</evidence>
<evidence type="ECO:0000256" key="2">
    <source>
        <dbReference type="ARBA" id="ARBA00022490"/>
    </source>
</evidence>
<keyword evidence="9 12" id="KW-0238">DNA-binding</keyword>
<evidence type="ECO:0000256" key="12">
    <source>
        <dbReference type="HAMAP-Rule" id="MF_00034"/>
    </source>
</evidence>
<evidence type="ECO:0000256" key="13">
    <source>
        <dbReference type="NCBIfam" id="TIGR00228"/>
    </source>
</evidence>
<dbReference type="SUPFAM" id="SSF53098">
    <property type="entry name" value="Ribonuclease H-like"/>
    <property type="match status" value="1"/>
</dbReference>
<name>A0ABY9Y603_9FLAO</name>
<dbReference type="Pfam" id="PF02075">
    <property type="entry name" value="RuvC"/>
    <property type="match status" value="1"/>
</dbReference>
<organism evidence="14 15">
    <name type="scientific">Thalassobellus suaedae</name>
    <dbReference type="NCBI Taxonomy" id="3074124"/>
    <lineage>
        <taxon>Bacteria</taxon>
        <taxon>Pseudomonadati</taxon>
        <taxon>Bacteroidota</taxon>
        <taxon>Flavobacteriia</taxon>
        <taxon>Flavobacteriales</taxon>
        <taxon>Flavobacteriaceae</taxon>
        <taxon>Thalassobellus</taxon>
    </lineage>
</organism>
<dbReference type="PRINTS" id="PR00696">
    <property type="entry name" value="RSOLVASERUVC"/>
</dbReference>
<accession>A0ABY9Y603</accession>
<keyword evidence="5 12" id="KW-0255">Endonuclease</keyword>
<evidence type="ECO:0000256" key="5">
    <source>
        <dbReference type="ARBA" id="ARBA00022759"/>
    </source>
</evidence>
<feature type="active site" evidence="12">
    <location>
        <position position="11"/>
    </location>
</feature>
<comment type="similarity">
    <text evidence="1 12">Belongs to the RuvC family.</text>
</comment>
<dbReference type="PANTHER" id="PTHR30194:SF3">
    <property type="entry name" value="CROSSOVER JUNCTION ENDODEOXYRIBONUCLEASE RUVC"/>
    <property type="match status" value="1"/>
</dbReference>
<comment type="cofactor">
    <cofactor evidence="12">
        <name>Mg(2+)</name>
        <dbReference type="ChEBI" id="CHEBI:18420"/>
    </cofactor>
    <text evidence="12">Binds 2 Mg(2+) ion per subunit.</text>
</comment>
<evidence type="ECO:0000313" key="15">
    <source>
        <dbReference type="Proteomes" id="UP001303407"/>
    </source>
</evidence>
<dbReference type="Proteomes" id="UP001303407">
    <property type="component" value="Chromosome"/>
</dbReference>
<sequence length="200" mass="21975">MSKERIILGIDPGTTIMGFGLIKVVGKTMQFIQMNELDLKKYDDHYLKLKLIFERTIELIDTHNPDEIAIEAPFFGKNVQSMLKLGRAQGVAMAAGLSREIPITEYLPKKIKMAITGSGNSSKEQVAKMLQSVLGLKTLPKNLDATDGLAAAVCHFYNSGRIEVGKSYSGWDAFVKQNSHPAPKGGAKTPTVINLRKNKI</sequence>
<evidence type="ECO:0000256" key="8">
    <source>
        <dbReference type="ARBA" id="ARBA00022842"/>
    </source>
</evidence>
<feature type="active site" evidence="12">
    <location>
        <position position="71"/>
    </location>
</feature>
<feature type="binding site" evidence="12">
    <location>
        <position position="71"/>
    </location>
    <ligand>
        <name>Mg(2+)</name>
        <dbReference type="ChEBI" id="CHEBI:18420"/>
        <label>2</label>
    </ligand>
</feature>
<dbReference type="EMBL" id="CP134536">
    <property type="protein sequence ID" value="WNH13533.1"/>
    <property type="molecule type" value="Genomic_DNA"/>
</dbReference>
<keyword evidence="8 12" id="KW-0460">Magnesium</keyword>
<reference evidence="14 15" key="1">
    <citation type="submission" date="2023-09" db="EMBL/GenBank/DDBJ databases">
        <title>Thalassobella suaedae gen. nov., sp. nov., a marine bacterium of the family Flavobacteriaceae isolated from a halophyte Suaeda japonica.</title>
        <authorList>
            <person name="Lee S.Y."/>
            <person name="Hwang C.Y."/>
        </authorList>
    </citation>
    <scope>NUCLEOTIDE SEQUENCE [LARGE SCALE GENOMIC DNA]</scope>
    <source>
        <strain evidence="14 15">HL-DH10</strain>
    </source>
</reference>
<protein>
    <recommendedName>
        <fullName evidence="12 13">Crossover junction endodeoxyribonuclease RuvC</fullName>
        <ecNumber evidence="12 13">3.1.21.10</ecNumber>
    </recommendedName>
    <alternativeName>
        <fullName evidence="12">Holliday junction nuclease RuvC</fullName>
    </alternativeName>
    <alternativeName>
        <fullName evidence="12">Holliday junction resolvase RuvC</fullName>
    </alternativeName>
</protein>
<proteinExistence type="inferred from homology"/>
<dbReference type="InterPro" id="IPR012337">
    <property type="entry name" value="RNaseH-like_sf"/>
</dbReference>
<gene>
    <name evidence="12 14" type="primary">ruvC</name>
    <name evidence="14" type="ORF">RHP49_04580</name>
</gene>
<feature type="binding site" evidence="12">
    <location>
        <position position="144"/>
    </location>
    <ligand>
        <name>Mg(2+)</name>
        <dbReference type="ChEBI" id="CHEBI:18420"/>
        <label>1</label>
    </ligand>
</feature>
<evidence type="ECO:0000256" key="3">
    <source>
        <dbReference type="ARBA" id="ARBA00022722"/>
    </source>
</evidence>
<keyword evidence="6 12" id="KW-0227">DNA damage</keyword>
<dbReference type="InterPro" id="IPR036397">
    <property type="entry name" value="RNaseH_sf"/>
</dbReference>
<dbReference type="RefSeq" id="WP_415863506.1">
    <property type="nucleotide sequence ID" value="NZ_CP134536.1"/>
</dbReference>
<evidence type="ECO:0000256" key="7">
    <source>
        <dbReference type="ARBA" id="ARBA00022801"/>
    </source>
</evidence>
<comment type="subunit">
    <text evidence="12">Homodimer which binds Holliday junction (HJ) DNA. The HJ becomes 2-fold symmetrical on binding to RuvC with unstacked arms; it has a different conformation from HJ DNA in complex with RuvA. In the full resolvosome a probable DNA-RuvA(4)-RuvB(12)-RuvC(2) complex forms which resolves the HJ.</text>
</comment>
<dbReference type="PANTHER" id="PTHR30194">
    <property type="entry name" value="CROSSOVER JUNCTION ENDODEOXYRIBONUCLEASE RUVC"/>
    <property type="match status" value="1"/>
</dbReference>
<dbReference type="NCBIfam" id="TIGR00228">
    <property type="entry name" value="ruvC"/>
    <property type="match status" value="1"/>
</dbReference>
<dbReference type="InterPro" id="IPR002176">
    <property type="entry name" value="X-over_junc_endoDNase_RuvC"/>
</dbReference>
<keyword evidence="3 12" id="KW-0540">Nuclease</keyword>
<evidence type="ECO:0000256" key="4">
    <source>
        <dbReference type="ARBA" id="ARBA00022723"/>
    </source>
</evidence>
<keyword evidence="4 12" id="KW-0479">Metal-binding</keyword>
<evidence type="ECO:0000256" key="11">
    <source>
        <dbReference type="ARBA" id="ARBA00023204"/>
    </source>
</evidence>
<dbReference type="EC" id="3.1.21.10" evidence="12 13"/>
<comment type="subcellular location">
    <subcellularLocation>
        <location evidence="12">Cytoplasm</location>
    </subcellularLocation>
</comment>
<keyword evidence="7 12" id="KW-0378">Hydrolase</keyword>
<dbReference type="CDD" id="cd16962">
    <property type="entry name" value="RuvC"/>
    <property type="match status" value="1"/>
</dbReference>
<evidence type="ECO:0000256" key="10">
    <source>
        <dbReference type="ARBA" id="ARBA00023172"/>
    </source>
</evidence>
<dbReference type="HAMAP" id="MF_00034">
    <property type="entry name" value="RuvC"/>
    <property type="match status" value="1"/>
</dbReference>
<keyword evidence="15" id="KW-1185">Reference proteome</keyword>
<evidence type="ECO:0000313" key="14">
    <source>
        <dbReference type="EMBL" id="WNH13533.1"/>
    </source>
</evidence>